<name>E8UU03_THEBF</name>
<keyword evidence="1" id="KW-0472">Membrane</keyword>
<dbReference type="EMBL" id="CP002466">
    <property type="protein sequence ID" value="ADV79990.1"/>
    <property type="molecule type" value="Genomic_DNA"/>
</dbReference>
<accession>E8UU03</accession>
<proteinExistence type="predicted"/>
<sequence>MGMEAVLLIGCEIRTYMRIGLGYLGSWVGFLGFAVGYLPFTLFYEQHMNFLKATRITETFGSIINVGVGKKKSIKKRALILNACYNRSG</sequence>
<evidence type="ECO:0000313" key="3">
    <source>
        <dbReference type="Proteomes" id="UP000002062"/>
    </source>
</evidence>
<keyword evidence="1" id="KW-1133">Transmembrane helix</keyword>
<evidence type="ECO:0000256" key="1">
    <source>
        <dbReference type="SAM" id="Phobius"/>
    </source>
</evidence>
<dbReference type="KEGG" id="tbo:Thebr_1421"/>
<dbReference type="HOGENOM" id="CLU_2541490_0_0_9"/>
<protein>
    <submittedName>
        <fullName evidence="2">Uncharacterized protein</fullName>
    </submittedName>
</protein>
<keyword evidence="3" id="KW-1185">Reference proteome</keyword>
<dbReference type="AlphaFoldDB" id="E8UU03"/>
<keyword evidence="1" id="KW-0812">Transmembrane</keyword>
<gene>
    <name evidence="2" type="ordered locus">Thebr_1421</name>
</gene>
<dbReference type="Proteomes" id="UP000002062">
    <property type="component" value="Chromosome"/>
</dbReference>
<feature type="transmembrane region" description="Helical" evidence="1">
    <location>
        <begin position="24"/>
        <end position="44"/>
    </location>
</feature>
<reference evidence="2 3" key="1">
    <citation type="submission" date="2011-01" db="EMBL/GenBank/DDBJ databases">
        <title>Complete sequence of Thermoanaerobacter brockii finnii Ako-1.</title>
        <authorList>
            <consortium name="US DOE Joint Genome Institute"/>
            <person name="Lucas S."/>
            <person name="Copeland A."/>
            <person name="Lapidus A."/>
            <person name="Cheng J.-F."/>
            <person name="Goodwin L."/>
            <person name="Pitluck S."/>
            <person name="Chertkov O."/>
            <person name="Munk C."/>
            <person name="Detter J.C."/>
            <person name="Han C."/>
            <person name="Tapia R."/>
            <person name="Land M."/>
            <person name="Hauser L."/>
            <person name="Kyrpides N."/>
            <person name="Ivanova N."/>
            <person name="Mikhailova N."/>
            <person name="Pagani I."/>
            <person name="Hemme C.L."/>
            <person name="Woyke T."/>
        </authorList>
    </citation>
    <scope>NUCLEOTIDE SEQUENCE [LARGE SCALE GENOMIC DNA]</scope>
    <source>
        <strain evidence="3">ATCC 43586 / DSM 3389 / AKO-1</strain>
    </source>
</reference>
<organism evidence="2 3">
    <name type="scientific">Thermoanaerobacter brockii subsp. finnii (strain ATCC 43586 / DSM 3389 / AKO-1)</name>
    <name type="common">Thermoanaerobacter finnii</name>
    <dbReference type="NCBI Taxonomy" id="509193"/>
    <lineage>
        <taxon>Bacteria</taxon>
        <taxon>Bacillati</taxon>
        <taxon>Bacillota</taxon>
        <taxon>Clostridia</taxon>
        <taxon>Thermoanaerobacterales</taxon>
        <taxon>Thermoanaerobacteraceae</taxon>
        <taxon>Thermoanaerobacter</taxon>
    </lineage>
</organism>
<evidence type="ECO:0000313" key="2">
    <source>
        <dbReference type="EMBL" id="ADV79990.1"/>
    </source>
</evidence>